<protein>
    <submittedName>
        <fullName evidence="1">Uncharacterized protein</fullName>
    </submittedName>
</protein>
<name>A0A1H5M5I4_PSEDM</name>
<dbReference type="AlphaFoldDB" id="A0A1H5M5I4"/>
<proteinExistence type="predicted"/>
<reference evidence="1" key="1">
    <citation type="submission" date="2016-10" db="EMBL/GenBank/DDBJ databases">
        <authorList>
            <person name="Varghese N."/>
            <person name="Submissions S."/>
        </authorList>
    </citation>
    <scope>NUCLEOTIDE SEQUENCE [LARGE SCALE GENOMIC DNA]</scope>
    <source>
        <strain evidence="1">LMG 25555</strain>
    </source>
</reference>
<gene>
    <name evidence="1" type="ORF">SAMN04489800_2381</name>
</gene>
<keyword evidence="2" id="KW-1185">Reference proteome</keyword>
<comment type="caution">
    <text evidence="1">The sequence shown here is derived from an EMBL/GenBank/DDBJ whole genome shotgun (WGS) entry which is preliminary data.</text>
</comment>
<dbReference type="EMBL" id="FNUD01000002">
    <property type="protein sequence ID" value="SEE83768.1"/>
    <property type="molecule type" value="Genomic_DNA"/>
</dbReference>
<dbReference type="Proteomes" id="UP000183613">
    <property type="component" value="Unassembled WGS sequence"/>
</dbReference>
<evidence type="ECO:0000313" key="1">
    <source>
        <dbReference type="EMBL" id="SEE83768.1"/>
    </source>
</evidence>
<evidence type="ECO:0000313" key="2">
    <source>
        <dbReference type="Proteomes" id="UP000183613"/>
    </source>
</evidence>
<accession>A0A1H5M5I4</accession>
<sequence>MLFESVREWLLASGSTGPRAFAGPLISGSGAIMPLHF</sequence>
<organism evidence="1 2">
    <name type="scientific">Pseudomonas deceptionensis</name>
    <dbReference type="NCBI Taxonomy" id="882211"/>
    <lineage>
        <taxon>Bacteria</taxon>
        <taxon>Pseudomonadati</taxon>
        <taxon>Pseudomonadota</taxon>
        <taxon>Gammaproteobacteria</taxon>
        <taxon>Pseudomonadales</taxon>
        <taxon>Pseudomonadaceae</taxon>
        <taxon>Pseudomonas</taxon>
    </lineage>
</organism>